<comment type="caution">
    <text evidence="1">The sequence shown here is derived from an EMBL/GenBank/DDBJ whole genome shotgun (WGS) entry which is preliminary data.</text>
</comment>
<dbReference type="Proteomes" id="UP000536509">
    <property type="component" value="Unassembled WGS sequence"/>
</dbReference>
<accession>A0A7Y3VYI8</accession>
<gene>
    <name evidence="1" type="ORF">HKT18_05055</name>
</gene>
<sequence length="146" mass="17524">MDKIRLILVSLFLISCNYKHNNDDKILAEDSMQVIKNDAIVLSDRMPSLTKKWIQYKKVPTINQLDTLPYRDCYITISGEVFSYFKEGKLVEKRTLIRDRNFKYEVYNFRENPDDYLQYLDIKGKKVVLKRDNYEGEQEYFILTDK</sequence>
<reference evidence="1 2" key="1">
    <citation type="submission" date="2020-05" db="EMBL/GenBank/DDBJ databases">
        <title>Draft genome of Flavobacterium sp. IMCC34852.</title>
        <authorList>
            <person name="Song J."/>
            <person name="Cho J.-C."/>
        </authorList>
    </citation>
    <scope>NUCLEOTIDE SEQUENCE [LARGE SCALE GENOMIC DNA]</scope>
    <source>
        <strain evidence="1 2">IMCC34852</strain>
    </source>
</reference>
<name>A0A7Y3VYI8_9FLAO</name>
<dbReference type="AlphaFoldDB" id="A0A7Y3VYI8"/>
<proteinExistence type="predicted"/>
<keyword evidence="2" id="KW-1185">Reference proteome</keyword>
<dbReference type="PROSITE" id="PS51257">
    <property type="entry name" value="PROKAR_LIPOPROTEIN"/>
    <property type="match status" value="1"/>
</dbReference>
<evidence type="ECO:0000313" key="2">
    <source>
        <dbReference type="Proteomes" id="UP000536509"/>
    </source>
</evidence>
<evidence type="ECO:0000313" key="1">
    <source>
        <dbReference type="EMBL" id="NNT71582.1"/>
    </source>
</evidence>
<organism evidence="1 2">
    <name type="scientific">Flavobacterium rivulicola</name>
    <dbReference type="NCBI Taxonomy" id="2732161"/>
    <lineage>
        <taxon>Bacteria</taxon>
        <taxon>Pseudomonadati</taxon>
        <taxon>Bacteroidota</taxon>
        <taxon>Flavobacteriia</taxon>
        <taxon>Flavobacteriales</taxon>
        <taxon>Flavobacteriaceae</taxon>
        <taxon>Flavobacterium</taxon>
    </lineage>
</organism>
<protein>
    <submittedName>
        <fullName evidence="1">Uncharacterized protein</fullName>
    </submittedName>
</protein>
<dbReference type="EMBL" id="JABEVX010000002">
    <property type="protein sequence ID" value="NNT71582.1"/>
    <property type="molecule type" value="Genomic_DNA"/>
</dbReference>
<dbReference type="RefSeq" id="WP_171221790.1">
    <property type="nucleotide sequence ID" value="NZ_CP121446.1"/>
</dbReference>